<accession>A0A1M4EF94</accession>
<name>A0A1M4EF94_9ACTN</name>
<reference evidence="1" key="1">
    <citation type="submission" date="2016-04" db="EMBL/GenBank/DDBJ databases">
        <authorList>
            <person name="Evans L.H."/>
            <person name="Alamgir A."/>
            <person name="Owens N."/>
            <person name="Weber N.D."/>
            <person name="Virtaneva K."/>
            <person name="Barbian K."/>
            <person name="Babar A."/>
            <person name="Rosenke K."/>
        </authorList>
    </citation>
    <scope>NUCLEOTIDE SEQUENCE</scope>
    <source>
        <strain evidence="1">Nono1</strain>
    </source>
</reference>
<sequence length="88" mass="9956">MLTLDNGEKKTILRRRDENRQPWLTKKDAQKAVRTALGKAEKGEWIDPSKQTVGEYLDTWAAGLRLAATSGTSVYTSSRTSAAWRWQC</sequence>
<evidence type="ECO:0000313" key="1">
    <source>
        <dbReference type="EMBL" id="SBO97559.1"/>
    </source>
</evidence>
<dbReference type="AlphaFoldDB" id="A0A1M4EF94"/>
<proteinExistence type="predicted"/>
<organism evidence="1">
    <name type="scientific">Nonomuraea gerenzanensis</name>
    <dbReference type="NCBI Taxonomy" id="93944"/>
    <lineage>
        <taxon>Bacteria</taxon>
        <taxon>Bacillati</taxon>
        <taxon>Actinomycetota</taxon>
        <taxon>Actinomycetes</taxon>
        <taxon>Streptosporangiales</taxon>
        <taxon>Streptosporangiaceae</taxon>
        <taxon>Nonomuraea</taxon>
    </lineage>
</organism>
<protein>
    <submittedName>
        <fullName evidence="1">Uncharacterized protein</fullName>
    </submittedName>
</protein>
<gene>
    <name evidence="1" type="ORF">BN4615_P7075</name>
</gene>
<dbReference type="RefSeq" id="WP_225266317.1">
    <property type="nucleotide sequence ID" value="NZ_CP084058.1"/>
</dbReference>
<dbReference type="EMBL" id="LT559118">
    <property type="protein sequence ID" value="SBO97559.1"/>
    <property type="molecule type" value="Genomic_DNA"/>
</dbReference>